<gene>
    <name evidence="2" type="primary">PDPR_1</name>
    <name evidence="2" type="ORF">E2C01_098623</name>
</gene>
<accession>A0A5B7K7F7</accession>
<evidence type="ECO:0000259" key="1">
    <source>
        <dbReference type="Pfam" id="PF01571"/>
    </source>
</evidence>
<reference evidence="2 3" key="1">
    <citation type="submission" date="2019-05" db="EMBL/GenBank/DDBJ databases">
        <title>Another draft genome of Portunus trituberculatus and its Hox gene families provides insights of decapod evolution.</title>
        <authorList>
            <person name="Jeong J.-H."/>
            <person name="Song I."/>
            <person name="Kim S."/>
            <person name="Choi T."/>
            <person name="Kim D."/>
            <person name="Ryu S."/>
            <person name="Kim W."/>
        </authorList>
    </citation>
    <scope>NUCLEOTIDE SEQUENCE [LARGE SCALE GENOMIC DNA]</scope>
    <source>
        <tissue evidence="2">Muscle</tissue>
    </source>
</reference>
<dbReference type="PANTHER" id="PTHR43757:SF15">
    <property type="entry name" value="PYRUVATE DEHYDROGENASE PHOSPHATASE REGULATORY SUBUNIT, MITOCHONDRIAL-LIKE"/>
    <property type="match status" value="1"/>
</dbReference>
<organism evidence="2 3">
    <name type="scientific">Portunus trituberculatus</name>
    <name type="common">Swimming crab</name>
    <name type="synonym">Neptunus trituberculatus</name>
    <dbReference type="NCBI Taxonomy" id="210409"/>
    <lineage>
        <taxon>Eukaryota</taxon>
        <taxon>Metazoa</taxon>
        <taxon>Ecdysozoa</taxon>
        <taxon>Arthropoda</taxon>
        <taxon>Crustacea</taxon>
        <taxon>Multicrustacea</taxon>
        <taxon>Malacostraca</taxon>
        <taxon>Eumalacostraca</taxon>
        <taxon>Eucarida</taxon>
        <taxon>Decapoda</taxon>
        <taxon>Pleocyemata</taxon>
        <taxon>Brachyura</taxon>
        <taxon>Eubrachyura</taxon>
        <taxon>Portunoidea</taxon>
        <taxon>Portunidae</taxon>
        <taxon>Portuninae</taxon>
        <taxon>Portunus</taxon>
    </lineage>
</organism>
<name>A0A5B7K7F7_PORTR</name>
<evidence type="ECO:0000313" key="2">
    <source>
        <dbReference type="EMBL" id="MPD03010.1"/>
    </source>
</evidence>
<keyword evidence="3" id="KW-1185">Reference proteome</keyword>
<sequence>MKKQTIQNRNLLFQYAVHVYENLVSVGKKYNMLHAGYYAMRSLRIEKFYAFWGQDLDSTTTPLECGRGFRVKLNVSISLLCLLTSCVDII</sequence>
<dbReference type="Pfam" id="PF01571">
    <property type="entry name" value="GCV_T"/>
    <property type="match status" value="1"/>
</dbReference>
<feature type="domain" description="GCVT N-terminal" evidence="1">
    <location>
        <begin position="14"/>
        <end position="74"/>
    </location>
</feature>
<evidence type="ECO:0000313" key="3">
    <source>
        <dbReference type="Proteomes" id="UP000324222"/>
    </source>
</evidence>
<dbReference type="InterPro" id="IPR006222">
    <property type="entry name" value="GCVT_N"/>
</dbReference>
<keyword evidence="2" id="KW-0670">Pyruvate</keyword>
<proteinExistence type="predicted"/>
<dbReference type="Proteomes" id="UP000324222">
    <property type="component" value="Unassembled WGS sequence"/>
</dbReference>
<dbReference type="InterPro" id="IPR027266">
    <property type="entry name" value="TrmE/GcvT-like"/>
</dbReference>
<dbReference type="OrthoDB" id="429143at2759"/>
<dbReference type="InterPro" id="IPR028896">
    <property type="entry name" value="GcvT/YgfZ/DmdA"/>
</dbReference>
<protein>
    <submittedName>
        <fullName evidence="2">Pyruvate dehydrogenase phosphatase regulatory subunit, mitochondrial</fullName>
    </submittedName>
</protein>
<dbReference type="Gene3D" id="3.30.1360.120">
    <property type="entry name" value="Probable tRNA modification gtpase trme, domain 1"/>
    <property type="match status" value="1"/>
</dbReference>
<comment type="caution">
    <text evidence="2">The sequence shown here is derived from an EMBL/GenBank/DDBJ whole genome shotgun (WGS) entry which is preliminary data.</text>
</comment>
<dbReference type="GO" id="GO:0005739">
    <property type="term" value="C:mitochondrion"/>
    <property type="evidence" value="ECO:0007669"/>
    <property type="project" value="TreeGrafter"/>
</dbReference>
<dbReference type="PANTHER" id="PTHR43757">
    <property type="entry name" value="AMINOMETHYLTRANSFERASE"/>
    <property type="match status" value="1"/>
</dbReference>
<dbReference type="AlphaFoldDB" id="A0A5B7K7F7"/>
<dbReference type="SUPFAM" id="SSF103025">
    <property type="entry name" value="Folate-binding domain"/>
    <property type="match status" value="1"/>
</dbReference>
<dbReference type="EMBL" id="VSRR010134190">
    <property type="protein sequence ID" value="MPD03010.1"/>
    <property type="molecule type" value="Genomic_DNA"/>
</dbReference>